<keyword evidence="5" id="KW-1185">Reference proteome</keyword>
<reference evidence="4 5" key="1">
    <citation type="submission" date="2019-03" db="EMBL/GenBank/DDBJ databases">
        <title>Draft genome sequences of novel Actinobacteria.</title>
        <authorList>
            <person name="Sahin N."/>
            <person name="Ay H."/>
            <person name="Saygin H."/>
        </authorList>
    </citation>
    <scope>NUCLEOTIDE SEQUENCE [LARGE SCALE GENOMIC DNA]</scope>
    <source>
        <strain evidence="4 5">JCM 30547</strain>
    </source>
</reference>
<sequence length="190" mass="20750">MAHGGRRPRLRRQRSPRLTSRPAPDPNRNHHPPRLVLRPPVTTKHFGVYGVWLQAGRLVLVRKSRGPYDGLLDLPGGSPEAGESEVDTLRRELREECGVRARPSARDRDARVPCRAGFGWPSHRLHACGSHHAGGGGRTCRAGHRGGGCSRDHARHGGRRTEVLSPGSCGTSPVPRAGGVTRTIRTYTGW</sequence>
<dbReference type="InterPro" id="IPR020084">
    <property type="entry name" value="NUDIX_hydrolase_CS"/>
</dbReference>
<gene>
    <name evidence="4" type="ORF">E1261_32340</name>
</gene>
<dbReference type="EMBL" id="SMKA01000206">
    <property type="protein sequence ID" value="TDC21873.1"/>
    <property type="molecule type" value="Genomic_DNA"/>
</dbReference>
<keyword evidence="1" id="KW-0378">Hydrolase</keyword>
<dbReference type="OrthoDB" id="9801098at2"/>
<accession>A0A4R4PIZ7</accession>
<evidence type="ECO:0000256" key="2">
    <source>
        <dbReference type="SAM" id="MobiDB-lite"/>
    </source>
</evidence>
<protein>
    <submittedName>
        <fullName evidence="4">NUDIX domain-containing protein</fullName>
    </submittedName>
</protein>
<feature type="region of interest" description="Disordered" evidence="2">
    <location>
        <begin position="1"/>
        <end position="38"/>
    </location>
</feature>
<dbReference type="SUPFAM" id="SSF55811">
    <property type="entry name" value="Nudix"/>
    <property type="match status" value="1"/>
</dbReference>
<evidence type="ECO:0000313" key="5">
    <source>
        <dbReference type="Proteomes" id="UP000295075"/>
    </source>
</evidence>
<dbReference type="AlphaFoldDB" id="A0A4R4PIZ7"/>
<evidence type="ECO:0000313" key="4">
    <source>
        <dbReference type="EMBL" id="TDC21873.1"/>
    </source>
</evidence>
<dbReference type="Gene3D" id="3.90.79.10">
    <property type="entry name" value="Nucleoside Triphosphate Pyrophosphohydrolase"/>
    <property type="match status" value="1"/>
</dbReference>
<feature type="region of interest" description="Disordered" evidence="2">
    <location>
        <begin position="131"/>
        <end position="175"/>
    </location>
</feature>
<dbReference type="GO" id="GO:0016787">
    <property type="term" value="F:hydrolase activity"/>
    <property type="evidence" value="ECO:0007669"/>
    <property type="project" value="UniProtKB-KW"/>
</dbReference>
<evidence type="ECO:0000259" key="3">
    <source>
        <dbReference type="PROSITE" id="PS51462"/>
    </source>
</evidence>
<feature type="domain" description="Nudix hydrolase" evidence="3">
    <location>
        <begin position="43"/>
        <end position="190"/>
    </location>
</feature>
<dbReference type="PROSITE" id="PS51462">
    <property type="entry name" value="NUDIX"/>
    <property type="match status" value="1"/>
</dbReference>
<dbReference type="PROSITE" id="PS00893">
    <property type="entry name" value="NUDIX_BOX"/>
    <property type="match status" value="1"/>
</dbReference>
<organism evidence="4 5">
    <name type="scientific">Kribbella albertanoniae</name>
    <dbReference type="NCBI Taxonomy" id="1266829"/>
    <lineage>
        <taxon>Bacteria</taxon>
        <taxon>Bacillati</taxon>
        <taxon>Actinomycetota</taxon>
        <taxon>Actinomycetes</taxon>
        <taxon>Propionibacteriales</taxon>
        <taxon>Kribbellaceae</taxon>
        <taxon>Kribbella</taxon>
    </lineage>
</organism>
<dbReference type="InterPro" id="IPR000086">
    <property type="entry name" value="NUDIX_hydrolase_dom"/>
</dbReference>
<evidence type="ECO:0000256" key="1">
    <source>
        <dbReference type="ARBA" id="ARBA00022801"/>
    </source>
</evidence>
<comment type="caution">
    <text evidence="4">The sequence shown here is derived from an EMBL/GenBank/DDBJ whole genome shotgun (WGS) entry which is preliminary data.</text>
</comment>
<name>A0A4R4PIZ7_9ACTN</name>
<dbReference type="Proteomes" id="UP000295075">
    <property type="component" value="Unassembled WGS sequence"/>
</dbReference>
<feature type="compositionally biased region" description="Basic residues" evidence="2">
    <location>
        <begin position="1"/>
        <end position="15"/>
    </location>
</feature>
<dbReference type="Pfam" id="PF00293">
    <property type="entry name" value="NUDIX"/>
    <property type="match status" value="1"/>
</dbReference>
<proteinExistence type="predicted"/>
<dbReference type="InterPro" id="IPR015797">
    <property type="entry name" value="NUDIX_hydrolase-like_dom_sf"/>
</dbReference>